<feature type="domain" description="TMEM205-like" evidence="7">
    <location>
        <begin position="137"/>
        <end position="233"/>
    </location>
</feature>
<feature type="transmembrane region" description="Helical" evidence="6">
    <location>
        <begin position="176"/>
        <end position="199"/>
    </location>
</feature>
<sequence>MDDLNQLLNMCTLQQSIPSSLVTCSRPAVARHPYGVLAPRIQQFRTAGRMSQRVTTRASAGTASPPLPAGASQEKEQSLNGNGAAPPGEELSGPMLAPSAFNKNWVRLAWVSAALIVAARSTEFLPVNAAAFIHVMAWGLWLGSNIWTTFIAGITMFKNLPRQTFGKLQAKLFPQYFAVAIAAGVLQIGTLTFGVPGGIARTQSITLGVALVSSLVNWLYIEPMATNLMFERYNLENVPGDKDAAKIKQLYKQFGKFHGISSLLNLVALGAVVSHGWWLASKLSLSIA</sequence>
<evidence type="ECO:0000313" key="9">
    <source>
        <dbReference type="Proteomes" id="UP001491310"/>
    </source>
</evidence>
<accession>A0ABR2YG93</accession>
<evidence type="ECO:0000256" key="6">
    <source>
        <dbReference type="SAM" id="Phobius"/>
    </source>
</evidence>
<dbReference type="Pfam" id="PF13664">
    <property type="entry name" value="DUF4149"/>
    <property type="match status" value="1"/>
</dbReference>
<comment type="caution">
    <text evidence="8">The sequence shown here is derived from an EMBL/GenBank/DDBJ whole genome shotgun (WGS) entry which is preliminary data.</text>
</comment>
<evidence type="ECO:0000259" key="7">
    <source>
        <dbReference type="Pfam" id="PF13664"/>
    </source>
</evidence>
<feature type="transmembrane region" description="Helical" evidence="6">
    <location>
        <begin position="205"/>
        <end position="221"/>
    </location>
</feature>
<reference evidence="8 9" key="1">
    <citation type="journal article" date="2024" name="Nat. Commun.">
        <title>Phylogenomics reveals the evolutionary origins of lichenization in chlorophyte algae.</title>
        <authorList>
            <person name="Puginier C."/>
            <person name="Libourel C."/>
            <person name="Otte J."/>
            <person name="Skaloud P."/>
            <person name="Haon M."/>
            <person name="Grisel S."/>
            <person name="Petersen M."/>
            <person name="Berrin J.G."/>
            <person name="Delaux P.M."/>
            <person name="Dal Grande F."/>
            <person name="Keller J."/>
        </authorList>
    </citation>
    <scope>NUCLEOTIDE SEQUENCE [LARGE SCALE GENOMIC DNA]</scope>
    <source>
        <strain evidence="8 9">SAG 216-7</strain>
    </source>
</reference>
<keyword evidence="4 6" id="KW-0472">Membrane</keyword>
<feature type="compositionally biased region" description="Polar residues" evidence="5">
    <location>
        <begin position="52"/>
        <end position="62"/>
    </location>
</feature>
<comment type="subcellular location">
    <subcellularLocation>
        <location evidence="1">Membrane</location>
    </subcellularLocation>
</comment>
<keyword evidence="9" id="KW-1185">Reference proteome</keyword>
<protein>
    <recommendedName>
        <fullName evidence="7">TMEM205-like domain-containing protein</fullName>
    </recommendedName>
</protein>
<name>A0ABR2YG93_9CHLO</name>
<evidence type="ECO:0000256" key="1">
    <source>
        <dbReference type="ARBA" id="ARBA00004370"/>
    </source>
</evidence>
<evidence type="ECO:0000256" key="5">
    <source>
        <dbReference type="SAM" id="MobiDB-lite"/>
    </source>
</evidence>
<feature type="transmembrane region" description="Helical" evidence="6">
    <location>
        <begin position="257"/>
        <end position="280"/>
    </location>
</feature>
<dbReference type="PANTHER" id="PTHR23241:SF102">
    <property type="entry name" value="LD23009P"/>
    <property type="match status" value="1"/>
</dbReference>
<feature type="transmembrane region" description="Helical" evidence="6">
    <location>
        <begin position="131"/>
        <end position="155"/>
    </location>
</feature>
<keyword evidence="2 6" id="KW-0812">Transmembrane</keyword>
<dbReference type="InterPro" id="IPR025423">
    <property type="entry name" value="TMEM205-like"/>
</dbReference>
<feature type="region of interest" description="Disordered" evidence="5">
    <location>
        <begin position="52"/>
        <end position="89"/>
    </location>
</feature>
<dbReference type="EMBL" id="JALJOT010000012">
    <property type="protein sequence ID" value="KAK9904742.1"/>
    <property type="molecule type" value="Genomic_DNA"/>
</dbReference>
<gene>
    <name evidence="8" type="ORF">WJX75_001688</name>
</gene>
<dbReference type="PANTHER" id="PTHR23241">
    <property type="entry name" value="LATE EMBRYOGENESIS ABUNDANT PLANTS LEA-RELATED"/>
    <property type="match status" value="1"/>
</dbReference>
<evidence type="ECO:0000256" key="4">
    <source>
        <dbReference type="ARBA" id="ARBA00023136"/>
    </source>
</evidence>
<evidence type="ECO:0000256" key="3">
    <source>
        <dbReference type="ARBA" id="ARBA00022989"/>
    </source>
</evidence>
<proteinExistence type="predicted"/>
<dbReference type="InterPro" id="IPR053009">
    <property type="entry name" value="Xanthocillin_Biosynth-Assoc"/>
</dbReference>
<keyword evidence="3 6" id="KW-1133">Transmembrane helix</keyword>
<evidence type="ECO:0000313" key="8">
    <source>
        <dbReference type="EMBL" id="KAK9904742.1"/>
    </source>
</evidence>
<dbReference type="Proteomes" id="UP001491310">
    <property type="component" value="Unassembled WGS sequence"/>
</dbReference>
<organism evidence="8 9">
    <name type="scientific">Coccomyxa subellipsoidea</name>
    <dbReference type="NCBI Taxonomy" id="248742"/>
    <lineage>
        <taxon>Eukaryota</taxon>
        <taxon>Viridiplantae</taxon>
        <taxon>Chlorophyta</taxon>
        <taxon>core chlorophytes</taxon>
        <taxon>Trebouxiophyceae</taxon>
        <taxon>Trebouxiophyceae incertae sedis</taxon>
        <taxon>Coccomyxaceae</taxon>
        <taxon>Coccomyxa</taxon>
    </lineage>
</organism>
<evidence type="ECO:0000256" key="2">
    <source>
        <dbReference type="ARBA" id="ARBA00022692"/>
    </source>
</evidence>